<dbReference type="SUPFAM" id="SSF52096">
    <property type="entry name" value="ClpP/crotonase"/>
    <property type="match status" value="1"/>
</dbReference>
<dbReference type="Gene3D" id="6.20.330.10">
    <property type="match status" value="1"/>
</dbReference>
<sequence>MMAMSESKVKKDDWERDLLENLALASLREQRRTRNWGIFFKLITFLYLFILLFFALGWIEDGRVRIAEKHTALIDLRGMITPDSMSNADKVNASLRSAFQDKNTKGVVLRINSPGGSPVQAGNINDEIRRLRIKYPDIPLYAVVGDICASGGYYVAVAADKIFVDKASLIGSIGVLIDGFGFTGTLEKLGIERRLLTAGENKNFLDPFAPLDPIQKEHATHLLREIHEQFIQVVKQGRGERLKDAPEIFSGIVWTGQKSIDLGLADEMGNAEYVAREIIKAEVLVDFSPHEGLSDLFSKRFGQIVFNMLSDYVLTMR</sequence>
<evidence type="ECO:0000256" key="4">
    <source>
        <dbReference type="ARBA" id="ARBA00022825"/>
    </source>
</evidence>
<dbReference type="Pfam" id="PF01343">
    <property type="entry name" value="Peptidase_S49"/>
    <property type="match status" value="1"/>
</dbReference>
<dbReference type="Gene3D" id="3.90.226.10">
    <property type="entry name" value="2-enoyl-CoA Hydratase, Chain A, domain 1"/>
    <property type="match status" value="1"/>
</dbReference>
<dbReference type="Proteomes" id="UP000198814">
    <property type="component" value="Unassembled WGS sequence"/>
</dbReference>
<accession>A0A1H8LA67</accession>
<name>A0A1H8LA67_9PROT</name>
<dbReference type="EMBL" id="FODO01000003">
    <property type="protein sequence ID" value="SEO01696.1"/>
    <property type="molecule type" value="Genomic_DNA"/>
</dbReference>
<dbReference type="CDD" id="cd07023">
    <property type="entry name" value="S49_Sppa_N_C"/>
    <property type="match status" value="1"/>
</dbReference>
<keyword evidence="5" id="KW-0472">Membrane</keyword>
<dbReference type="InterPro" id="IPR029045">
    <property type="entry name" value="ClpP/crotonase-like_dom_sf"/>
</dbReference>
<evidence type="ECO:0000313" key="7">
    <source>
        <dbReference type="EMBL" id="SEO01696.1"/>
    </source>
</evidence>
<gene>
    <name evidence="7" type="ORF">SAMN05216333_103109</name>
</gene>
<dbReference type="PANTHER" id="PTHR42987:SF8">
    <property type="entry name" value="PROTEINASE"/>
    <property type="match status" value="1"/>
</dbReference>
<evidence type="ECO:0000256" key="3">
    <source>
        <dbReference type="ARBA" id="ARBA00022801"/>
    </source>
</evidence>
<proteinExistence type="inferred from homology"/>
<keyword evidence="2 7" id="KW-0645">Protease</keyword>
<dbReference type="AlphaFoldDB" id="A0A1H8LA67"/>
<evidence type="ECO:0000256" key="5">
    <source>
        <dbReference type="SAM" id="Phobius"/>
    </source>
</evidence>
<protein>
    <submittedName>
        <fullName evidence="7">Protease-4</fullName>
    </submittedName>
</protein>
<organism evidence="7 8">
    <name type="scientific">Nitrosomonas oligotropha</name>
    <dbReference type="NCBI Taxonomy" id="42354"/>
    <lineage>
        <taxon>Bacteria</taxon>
        <taxon>Pseudomonadati</taxon>
        <taxon>Pseudomonadota</taxon>
        <taxon>Betaproteobacteria</taxon>
        <taxon>Nitrosomonadales</taxon>
        <taxon>Nitrosomonadaceae</taxon>
        <taxon>Nitrosomonas</taxon>
    </lineage>
</organism>
<dbReference type="PANTHER" id="PTHR42987">
    <property type="entry name" value="PEPTIDASE S49"/>
    <property type="match status" value="1"/>
</dbReference>
<dbReference type="GO" id="GO:0008236">
    <property type="term" value="F:serine-type peptidase activity"/>
    <property type="evidence" value="ECO:0007669"/>
    <property type="project" value="UniProtKB-KW"/>
</dbReference>
<comment type="similarity">
    <text evidence="1">Belongs to the peptidase S49 family.</text>
</comment>
<evidence type="ECO:0000256" key="1">
    <source>
        <dbReference type="ARBA" id="ARBA00008683"/>
    </source>
</evidence>
<reference evidence="8" key="1">
    <citation type="submission" date="2016-10" db="EMBL/GenBank/DDBJ databases">
        <authorList>
            <person name="Varghese N."/>
            <person name="Submissions S."/>
        </authorList>
    </citation>
    <scope>NUCLEOTIDE SEQUENCE [LARGE SCALE GENOMIC DNA]</scope>
    <source>
        <strain evidence="8">Nm76</strain>
    </source>
</reference>
<evidence type="ECO:0000313" key="8">
    <source>
        <dbReference type="Proteomes" id="UP000198814"/>
    </source>
</evidence>
<keyword evidence="3" id="KW-0378">Hydrolase</keyword>
<keyword evidence="5" id="KW-0812">Transmembrane</keyword>
<keyword evidence="8" id="KW-1185">Reference proteome</keyword>
<dbReference type="InterPro" id="IPR047272">
    <property type="entry name" value="S49_SppA_C"/>
</dbReference>
<feature type="domain" description="Peptidase S49" evidence="6">
    <location>
        <begin position="137"/>
        <end position="278"/>
    </location>
</feature>
<keyword evidence="4" id="KW-0720">Serine protease</keyword>
<dbReference type="InterPro" id="IPR002142">
    <property type="entry name" value="Peptidase_S49"/>
</dbReference>
<feature type="transmembrane region" description="Helical" evidence="5">
    <location>
        <begin position="38"/>
        <end position="59"/>
    </location>
</feature>
<dbReference type="STRING" id="42354.SAMN05216333_103109"/>
<evidence type="ECO:0000259" key="6">
    <source>
        <dbReference type="Pfam" id="PF01343"/>
    </source>
</evidence>
<dbReference type="GO" id="GO:0006508">
    <property type="term" value="P:proteolysis"/>
    <property type="evidence" value="ECO:0007669"/>
    <property type="project" value="UniProtKB-KW"/>
</dbReference>
<evidence type="ECO:0000256" key="2">
    <source>
        <dbReference type="ARBA" id="ARBA00022670"/>
    </source>
</evidence>
<keyword evidence="5" id="KW-1133">Transmembrane helix</keyword>